<keyword evidence="6" id="KW-0539">Nucleus</keyword>
<evidence type="ECO:0000256" key="7">
    <source>
        <dbReference type="SAM" id="MobiDB-lite"/>
    </source>
</evidence>
<name>A0A6P6TX19_COFAR</name>
<dbReference type="Pfam" id="PF05699">
    <property type="entry name" value="Dimer_Tnp_hAT"/>
    <property type="match status" value="1"/>
</dbReference>
<reference evidence="10" key="1">
    <citation type="journal article" date="2025" name="Foods">
        <title>Unveiling the Microbial Signatures of Arabica Coffee Cherries: Insights into Ripeness Specific Diversity, Functional Traits, and Implications for Quality and Safety.</title>
        <authorList>
            <consortium name="RefSeq"/>
            <person name="Tenea G.N."/>
            <person name="Cifuentes V."/>
            <person name="Reyes P."/>
            <person name="Cevallos-Vallejos M."/>
        </authorList>
    </citation>
    <scope>NUCLEOTIDE SEQUENCE [LARGE SCALE GENOMIC DNA]</scope>
</reference>
<dbReference type="PANTHER" id="PTHR46481:SF10">
    <property type="entry name" value="ZINC FINGER BED DOMAIN-CONTAINING PROTEIN 39"/>
    <property type="match status" value="1"/>
</dbReference>
<dbReference type="InterPro" id="IPR025525">
    <property type="entry name" value="hAT-like_transposase_RNase-H"/>
</dbReference>
<dbReference type="SUPFAM" id="SSF53098">
    <property type="entry name" value="Ribonuclease H-like"/>
    <property type="match status" value="1"/>
</dbReference>
<dbReference type="InterPro" id="IPR008906">
    <property type="entry name" value="HATC_C_dom"/>
</dbReference>
<dbReference type="SUPFAM" id="SSF57667">
    <property type="entry name" value="beta-beta-alpha zinc fingers"/>
    <property type="match status" value="1"/>
</dbReference>
<dbReference type="AlphaFoldDB" id="A0A6P6TX19"/>
<keyword evidence="4" id="KW-0862">Zinc</keyword>
<dbReference type="Pfam" id="PF14372">
    <property type="entry name" value="hAT-like_RNase-H"/>
    <property type="match status" value="1"/>
</dbReference>
<evidence type="ECO:0000313" key="11">
    <source>
        <dbReference type="RefSeq" id="XP_027082452.1"/>
    </source>
</evidence>
<evidence type="ECO:0000256" key="5">
    <source>
        <dbReference type="ARBA" id="ARBA00023125"/>
    </source>
</evidence>
<keyword evidence="3" id="KW-0863">Zinc-finger</keyword>
<keyword evidence="10" id="KW-1185">Reference proteome</keyword>
<dbReference type="InterPro" id="IPR052035">
    <property type="entry name" value="ZnF_BED_domain_contain"/>
</dbReference>
<reference evidence="11" key="2">
    <citation type="submission" date="2025-08" db="UniProtKB">
        <authorList>
            <consortium name="RefSeq"/>
        </authorList>
    </citation>
    <scope>IDENTIFICATION</scope>
    <source>
        <tissue evidence="11">Leaves</tissue>
    </source>
</reference>
<dbReference type="Proteomes" id="UP001652660">
    <property type="component" value="Chromosome 8e"/>
</dbReference>
<evidence type="ECO:0000256" key="2">
    <source>
        <dbReference type="ARBA" id="ARBA00022723"/>
    </source>
</evidence>
<protein>
    <submittedName>
        <fullName evidence="11">Zinc finger BED domain-containing protein RICESLEEPER 2-like</fullName>
    </submittedName>
</protein>
<evidence type="ECO:0000313" key="10">
    <source>
        <dbReference type="Proteomes" id="UP001652660"/>
    </source>
</evidence>
<dbReference type="GO" id="GO:0003677">
    <property type="term" value="F:DNA binding"/>
    <property type="evidence" value="ECO:0007669"/>
    <property type="project" value="UniProtKB-KW"/>
</dbReference>
<feature type="compositionally biased region" description="Polar residues" evidence="7">
    <location>
        <begin position="1"/>
        <end position="16"/>
    </location>
</feature>
<dbReference type="InterPro" id="IPR036236">
    <property type="entry name" value="Znf_C2H2_sf"/>
</dbReference>
<dbReference type="RefSeq" id="XP_027082452.1">
    <property type="nucleotide sequence ID" value="XM_027226651.1"/>
</dbReference>
<dbReference type="GO" id="GO:0046983">
    <property type="term" value="F:protein dimerization activity"/>
    <property type="evidence" value="ECO:0007669"/>
    <property type="project" value="InterPro"/>
</dbReference>
<evidence type="ECO:0000259" key="9">
    <source>
        <dbReference type="Pfam" id="PF14372"/>
    </source>
</evidence>
<feature type="region of interest" description="Disordered" evidence="7">
    <location>
        <begin position="1"/>
        <end position="25"/>
    </location>
</feature>
<dbReference type="GO" id="GO:0005634">
    <property type="term" value="C:nucleus"/>
    <property type="evidence" value="ECO:0007669"/>
    <property type="project" value="UniProtKB-SubCell"/>
</dbReference>
<feature type="domain" description="hAT-like transposase RNase-H fold" evidence="9">
    <location>
        <begin position="444"/>
        <end position="544"/>
    </location>
</feature>
<feature type="domain" description="HAT C-terminal dimerisation" evidence="8">
    <location>
        <begin position="607"/>
        <end position="691"/>
    </location>
</feature>
<keyword evidence="2" id="KW-0479">Metal-binding</keyword>
<evidence type="ECO:0000259" key="8">
    <source>
        <dbReference type="Pfam" id="PF05699"/>
    </source>
</evidence>
<evidence type="ECO:0000256" key="4">
    <source>
        <dbReference type="ARBA" id="ARBA00022833"/>
    </source>
</evidence>
<proteinExistence type="predicted"/>
<evidence type="ECO:0000256" key="1">
    <source>
        <dbReference type="ARBA" id="ARBA00004123"/>
    </source>
</evidence>
<comment type="subcellular location">
    <subcellularLocation>
        <location evidence="1">Nucleus</location>
    </subcellularLocation>
</comment>
<sequence>MSSSPYNSHQGSSTSPIMDPSNEDVILVGGEEEDDEMHEDVDIEILAENKETNEAKPFQKKSRTLKSKVWSDMDREPQTDGSIKVTCKHCKEVWKMNASGTTTTYTRHLKNCLQKKLVDEGNKRMQQQVLSFTTETPSDGMTSITNFRYDHAKVRELASHMVLAYEYPFAMLDHEIFNKFMKAVSPYYIKISRQTVKKDCISTYELEKKKLMSLLKGVSKISITTDLWKSNQKIQYMVVTGHFIDFNWVLQKRVLNFCNVPPPHTGVIIADALNKCFNEWGIENKIYSITVDNASYNDVCVRRLKDDFLLRKQLNVGGKYFHVRCCAHILNLLVQDGLSQIGEVIDIVREGIKYLNYSESRLIEFSKIKKQLRLSPRKLILDCPTRWNGTYLMLASAVEFKDVFGRYADIDLGFHYVPSEYDWMRVEEVCQFLGIFHEITNMISGSEYPTANIFLPELYRIKELLNEKSVNPSSHIRAMAASMASKFDKYWGESNILLSLGAILDPRYKMVLIDYAFPIIYGSEAAPIYIAEIKEVLNDLYNEYVSSFTPCSAEDVQLPKRRKAEISHACSSTSMVVEEIGKNVLTGKAKFEMHVSSQEEMPPEESELDIYLSEKRCSGATSANLDVLSWWRQERWRFRVLSKLAADILAIPVTTVASESTFSAGGRVIDDRRASMSVDTVQMLLCANNWVRNLHGLSKSHLKESSIVDDFKAYEEVILPD</sequence>
<gene>
    <name evidence="11" type="primary">LOC113704777</name>
</gene>
<dbReference type="SMART" id="SM00614">
    <property type="entry name" value="ZnF_BED"/>
    <property type="match status" value="1"/>
</dbReference>
<dbReference type="InterPro" id="IPR012337">
    <property type="entry name" value="RNaseH-like_sf"/>
</dbReference>
<dbReference type="GeneID" id="113704777"/>
<dbReference type="GO" id="GO:0008270">
    <property type="term" value="F:zinc ion binding"/>
    <property type="evidence" value="ECO:0007669"/>
    <property type="project" value="UniProtKB-KW"/>
</dbReference>
<dbReference type="OrthoDB" id="2610923at2759"/>
<keyword evidence="5" id="KW-0238">DNA-binding</keyword>
<evidence type="ECO:0000256" key="6">
    <source>
        <dbReference type="ARBA" id="ARBA00023242"/>
    </source>
</evidence>
<accession>A0A6P6TX19</accession>
<organism evidence="10 11">
    <name type="scientific">Coffea arabica</name>
    <name type="common">Arabian coffee</name>
    <dbReference type="NCBI Taxonomy" id="13443"/>
    <lineage>
        <taxon>Eukaryota</taxon>
        <taxon>Viridiplantae</taxon>
        <taxon>Streptophyta</taxon>
        <taxon>Embryophyta</taxon>
        <taxon>Tracheophyta</taxon>
        <taxon>Spermatophyta</taxon>
        <taxon>Magnoliopsida</taxon>
        <taxon>eudicotyledons</taxon>
        <taxon>Gunneridae</taxon>
        <taxon>Pentapetalae</taxon>
        <taxon>asterids</taxon>
        <taxon>lamiids</taxon>
        <taxon>Gentianales</taxon>
        <taxon>Rubiaceae</taxon>
        <taxon>Ixoroideae</taxon>
        <taxon>Gardenieae complex</taxon>
        <taxon>Bertiereae - Coffeeae clade</taxon>
        <taxon>Coffeeae</taxon>
        <taxon>Coffea</taxon>
    </lineage>
</organism>
<evidence type="ECO:0000256" key="3">
    <source>
        <dbReference type="ARBA" id="ARBA00022771"/>
    </source>
</evidence>
<dbReference type="PANTHER" id="PTHR46481">
    <property type="entry name" value="ZINC FINGER BED DOMAIN-CONTAINING PROTEIN 4"/>
    <property type="match status" value="1"/>
</dbReference>